<dbReference type="KEGG" id="clec:106668574"/>
<dbReference type="SUPFAM" id="SSF50494">
    <property type="entry name" value="Trypsin-like serine proteases"/>
    <property type="match status" value="2"/>
</dbReference>
<feature type="domain" description="Peptidase S1" evidence="7">
    <location>
        <begin position="30"/>
        <end position="268"/>
    </location>
</feature>
<dbReference type="PRINTS" id="PR00722">
    <property type="entry name" value="CHYMOTRYPSIN"/>
</dbReference>
<keyword evidence="4" id="KW-1015">Disulfide bond</keyword>
<evidence type="ECO:0000256" key="5">
    <source>
        <dbReference type="RuleBase" id="RU363034"/>
    </source>
</evidence>
<dbReference type="AlphaFoldDB" id="A0A8I6RV29"/>
<dbReference type="PANTHER" id="PTHR24253">
    <property type="entry name" value="TRANSMEMBRANE PROTEASE SERINE"/>
    <property type="match status" value="1"/>
</dbReference>
<dbReference type="OrthoDB" id="6339452at2759"/>
<feature type="signal peptide" evidence="6">
    <location>
        <begin position="1"/>
        <end position="19"/>
    </location>
</feature>
<evidence type="ECO:0000313" key="9">
    <source>
        <dbReference type="Proteomes" id="UP000494040"/>
    </source>
</evidence>
<keyword evidence="6" id="KW-0732">Signal</keyword>
<dbReference type="PROSITE" id="PS00135">
    <property type="entry name" value="TRYPSIN_SER"/>
    <property type="match status" value="1"/>
</dbReference>
<evidence type="ECO:0000256" key="4">
    <source>
        <dbReference type="ARBA" id="ARBA00023157"/>
    </source>
</evidence>
<dbReference type="PROSITE" id="PS00134">
    <property type="entry name" value="TRYPSIN_HIS"/>
    <property type="match status" value="1"/>
</dbReference>
<dbReference type="GO" id="GO:0006508">
    <property type="term" value="P:proteolysis"/>
    <property type="evidence" value="ECO:0007669"/>
    <property type="project" value="UniProtKB-KW"/>
</dbReference>
<dbReference type="InterPro" id="IPR009003">
    <property type="entry name" value="Peptidase_S1_PA"/>
</dbReference>
<proteinExistence type="predicted"/>
<evidence type="ECO:0000256" key="1">
    <source>
        <dbReference type="ARBA" id="ARBA00022670"/>
    </source>
</evidence>
<evidence type="ECO:0000256" key="3">
    <source>
        <dbReference type="ARBA" id="ARBA00022825"/>
    </source>
</evidence>
<dbReference type="GeneID" id="106668574"/>
<name>A0A8I6RV29_CIMLE</name>
<evidence type="ECO:0000256" key="2">
    <source>
        <dbReference type="ARBA" id="ARBA00022801"/>
    </source>
</evidence>
<dbReference type="InterPro" id="IPR001314">
    <property type="entry name" value="Peptidase_S1A"/>
</dbReference>
<dbReference type="EnsemblMetazoa" id="XM_014397469.2">
    <property type="protein sequence ID" value="XP_014252955.1"/>
    <property type="gene ID" value="LOC106668574"/>
</dbReference>
<reference evidence="8" key="1">
    <citation type="submission" date="2022-01" db="UniProtKB">
        <authorList>
            <consortium name="EnsemblMetazoa"/>
        </authorList>
    </citation>
    <scope>IDENTIFICATION</scope>
</reference>
<keyword evidence="2 5" id="KW-0378">Hydrolase</keyword>
<dbReference type="RefSeq" id="XP_014252955.1">
    <property type="nucleotide sequence ID" value="XM_014397469.2"/>
</dbReference>
<organism evidence="8 9">
    <name type="scientific">Cimex lectularius</name>
    <name type="common">Bed bug</name>
    <name type="synonym">Acanthia lectularia</name>
    <dbReference type="NCBI Taxonomy" id="79782"/>
    <lineage>
        <taxon>Eukaryota</taxon>
        <taxon>Metazoa</taxon>
        <taxon>Ecdysozoa</taxon>
        <taxon>Arthropoda</taxon>
        <taxon>Hexapoda</taxon>
        <taxon>Insecta</taxon>
        <taxon>Pterygota</taxon>
        <taxon>Neoptera</taxon>
        <taxon>Paraneoptera</taxon>
        <taxon>Hemiptera</taxon>
        <taxon>Heteroptera</taxon>
        <taxon>Panheteroptera</taxon>
        <taxon>Cimicomorpha</taxon>
        <taxon>Cimicidae</taxon>
        <taxon>Cimex</taxon>
    </lineage>
</organism>
<sequence>MKTLCALFLALLLPEGLLTQKCGESVASRIVGGTKANTKQYPYYTGLIRKHNFNRTMSLACGGSLIRSNKVLTAAHCYDKSKTYWMTEYVAVFDIQDRCNRQYGGSSDIIHVEMHPLWNTNTFNCDLAIATLKDNVQYDTICLSPKGYNNYPTSAYIIGLGRTHENGSAATVCHLLQIYITIFTRDTCLTTDMAGIVQRRAGIVCAGDLEGTRSSCQGDSGGPLIRVERDVHYLQGIVSTGVGCGRRNSPGIYSDVTAHRIWIDRVLKKASQTNPASGARPTDWEEGQLLNMPGRRFIAIFSICLAALSTYAQFTDLGSLGGSPFFQEQFRCPFCYCGRTMRVEDGWGRIVGGWPTKPREYPWMVALVTKEKNRLFCGASIISDIYVLTAAHCVRGKRRTEIQVVLSDGDHVDMEPGMAERRDIARIIVHKEFHQPRRYNNDIALLKLTSAIKIGFERPPVCLPIPGHSFAGDMGRVLGWGLTAENGTKSSWLQEASVPILSSKSCSSLSGFMSITPGMMCAAPLSGGVDACQGDSGGPLLVQEDDGRIVIAGIVSWGIGCARPNKPGIYTRVNHYIQWIVDHTKDGCYCF</sequence>
<dbReference type="PROSITE" id="PS50240">
    <property type="entry name" value="TRYPSIN_DOM"/>
    <property type="match status" value="2"/>
</dbReference>
<dbReference type="InterPro" id="IPR018114">
    <property type="entry name" value="TRYPSIN_HIS"/>
</dbReference>
<feature type="domain" description="Peptidase S1" evidence="7">
    <location>
        <begin position="350"/>
        <end position="585"/>
    </location>
</feature>
<dbReference type="CDD" id="cd00190">
    <property type="entry name" value="Tryp_SPc"/>
    <property type="match status" value="2"/>
</dbReference>
<keyword evidence="1 5" id="KW-0645">Protease</keyword>
<dbReference type="InterPro" id="IPR033116">
    <property type="entry name" value="TRYPSIN_SER"/>
</dbReference>
<dbReference type="Proteomes" id="UP000494040">
    <property type="component" value="Unassembled WGS sequence"/>
</dbReference>
<dbReference type="InterPro" id="IPR001254">
    <property type="entry name" value="Trypsin_dom"/>
</dbReference>
<keyword evidence="3 5" id="KW-0720">Serine protease</keyword>
<dbReference type="Gene3D" id="2.40.10.10">
    <property type="entry name" value="Trypsin-like serine proteases"/>
    <property type="match status" value="2"/>
</dbReference>
<feature type="chain" id="PRO_5035224416" description="Peptidase S1 domain-containing protein" evidence="6">
    <location>
        <begin position="20"/>
        <end position="591"/>
    </location>
</feature>
<dbReference type="FunFam" id="2.40.10.10:FF:000006">
    <property type="entry name" value="Serine proteinase stubble"/>
    <property type="match status" value="1"/>
</dbReference>
<dbReference type="GO" id="GO:0004252">
    <property type="term" value="F:serine-type endopeptidase activity"/>
    <property type="evidence" value="ECO:0007669"/>
    <property type="project" value="InterPro"/>
</dbReference>
<accession>A0A8I6RV29</accession>
<protein>
    <recommendedName>
        <fullName evidence="7">Peptidase S1 domain-containing protein</fullName>
    </recommendedName>
</protein>
<dbReference type="PANTHER" id="PTHR24253:SF153">
    <property type="entry name" value="SERINE PROTEASE HEPSIN"/>
    <property type="match status" value="1"/>
</dbReference>
<dbReference type="InterPro" id="IPR043504">
    <property type="entry name" value="Peptidase_S1_PA_chymotrypsin"/>
</dbReference>
<dbReference type="OMA" id="CEVNGAW"/>
<evidence type="ECO:0000259" key="7">
    <source>
        <dbReference type="PROSITE" id="PS50240"/>
    </source>
</evidence>
<evidence type="ECO:0000313" key="8">
    <source>
        <dbReference type="EnsemblMetazoa" id="XP_014252955.1"/>
    </source>
</evidence>
<dbReference type="Pfam" id="PF00089">
    <property type="entry name" value="Trypsin"/>
    <property type="match status" value="2"/>
</dbReference>
<dbReference type="SMART" id="SM00020">
    <property type="entry name" value="Tryp_SPc"/>
    <property type="match status" value="2"/>
</dbReference>
<evidence type="ECO:0000256" key="6">
    <source>
        <dbReference type="SAM" id="SignalP"/>
    </source>
</evidence>
<keyword evidence="9" id="KW-1185">Reference proteome</keyword>